<comment type="caution">
    <text evidence="2">The sequence shown here is derived from an EMBL/GenBank/DDBJ whole genome shotgun (WGS) entry which is preliminary data.</text>
</comment>
<organism evidence="2 3">
    <name type="scientific">Cedecea davisae</name>
    <dbReference type="NCBI Taxonomy" id="158484"/>
    <lineage>
        <taxon>Bacteria</taxon>
        <taxon>Pseudomonadati</taxon>
        <taxon>Pseudomonadota</taxon>
        <taxon>Gammaproteobacteria</taxon>
        <taxon>Enterobacterales</taxon>
        <taxon>Enterobacteriaceae</taxon>
        <taxon>Cedecea</taxon>
    </lineage>
</organism>
<evidence type="ECO:0000313" key="2">
    <source>
        <dbReference type="EMBL" id="MBU4683670.1"/>
    </source>
</evidence>
<dbReference type="Proteomes" id="UP000686327">
    <property type="component" value="Unassembled WGS sequence"/>
</dbReference>
<keyword evidence="1" id="KW-0732">Signal</keyword>
<keyword evidence="3" id="KW-1185">Reference proteome</keyword>
<name>A0ABS6DLS8_9ENTR</name>
<sequence length="99" mass="10748">MKILPFAVVPVLLVTFSSFASSDEAWKALDKNVQKSCLAISALQEKKVEGKRIDFSDDVGYSAVVISGSYKSKNSSPAPGKELCLYNRKTQSASLAEMQ</sequence>
<evidence type="ECO:0000256" key="1">
    <source>
        <dbReference type="SAM" id="SignalP"/>
    </source>
</evidence>
<feature type="chain" id="PRO_5045914381" evidence="1">
    <location>
        <begin position="21"/>
        <end position="99"/>
    </location>
</feature>
<proteinExistence type="predicted"/>
<reference evidence="2 3" key="1">
    <citation type="submission" date="2021-04" db="EMBL/GenBank/DDBJ databases">
        <authorList>
            <person name="Seiffert S.N."/>
        </authorList>
    </citation>
    <scope>NUCLEOTIDE SEQUENCE [LARGE SCALE GENOMIC DNA]</scope>
    <source>
        <strain evidence="2 3">1</strain>
    </source>
</reference>
<gene>
    <name evidence="2" type="ORF">KC222_16810</name>
</gene>
<dbReference type="RefSeq" id="WP_216376624.1">
    <property type="nucleotide sequence ID" value="NZ_JAGRYT010000003.1"/>
</dbReference>
<feature type="signal peptide" evidence="1">
    <location>
        <begin position="1"/>
        <end position="20"/>
    </location>
</feature>
<accession>A0ABS6DLS8</accession>
<evidence type="ECO:0000313" key="3">
    <source>
        <dbReference type="Proteomes" id="UP000686327"/>
    </source>
</evidence>
<protein>
    <submittedName>
        <fullName evidence="2">Uncharacterized protein</fullName>
    </submittedName>
</protein>
<dbReference type="EMBL" id="JAGRYU010000030">
    <property type="protein sequence ID" value="MBU4683670.1"/>
    <property type="molecule type" value="Genomic_DNA"/>
</dbReference>
<reference evidence="3" key="2">
    <citation type="submission" date="2023-07" db="EMBL/GenBank/DDBJ databases">
        <title>Cedecea davisae an AmpC producer and its therapeutic implications.</title>
        <authorList>
            <person name="Notter J."/>
        </authorList>
    </citation>
    <scope>NUCLEOTIDE SEQUENCE [LARGE SCALE GENOMIC DNA]</scope>
    <source>
        <strain evidence="3">1</strain>
    </source>
</reference>